<protein>
    <submittedName>
        <fullName evidence="1">Uncharacterized protein</fullName>
    </submittedName>
</protein>
<evidence type="ECO:0000313" key="2">
    <source>
        <dbReference type="Proteomes" id="UP000626109"/>
    </source>
</evidence>
<feature type="non-terminal residue" evidence="1">
    <location>
        <position position="1"/>
    </location>
</feature>
<evidence type="ECO:0000313" key="1">
    <source>
        <dbReference type="EMBL" id="CAE8691764.1"/>
    </source>
</evidence>
<organism evidence="1 2">
    <name type="scientific">Polarella glacialis</name>
    <name type="common">Dinoflagellate</name>
    <dbReference type="NCBI Taxonomy" id="89957"/>
    <lineage>
        <taxon>Eukaryota</taxon>
        <taxon>Sar</taxon>
        <taxon>Alveolata</taxon>
        <taxon>Dinophyceae</taxon>
        <taxon>Suessiales</taxon>
        <taxon>Suessiaceae</taxon>
        <taxon>Polarella</taxon>
    </lineage>
</organism>
<sequence length="254" mass="28724">LETTHTARTEAADAALDAILEALVELLGPGALLEVCRCWFTATVCNHQSFRGPLNRWQLLACSTLDEQLLQMAEPPEDDFVEDLRIGLEHAEAELRLTQLSASFPSGVTVVLLRYARRLSSLLCWINLSLQPRSGVTGEGGLRRQQNLWREIEELHRRARQLAEVSAVLRGRLPDPELPMRWAQWFEDIGEVAGLPADHCKRYRTQREQVAAVWANNRRTFLCTDEHVDALLHSLVDLEEIVRSAVANESKQSQ</sequence>
<dbReference type="EMBL" id="CAJNNW010027510">
    <property type="protein sequence ID" value="CAE8691764.1"/>
    <property type="molecule type" value="Genomic_DNA"/>
</dbReference>
<proteinExistence type="predicted"/>
<feature type="non-terminal residue" evidence="1">
    <location>
        <position position="254"/>
    </location>
</feature>
<reference evidence="1" key="1">
    <citation type="submission" date="2021-02" db="EMBL/GenBank/DDBJ databases">
        <authorList>
            <person name="Dougan E. K."/>
            <person name="Rhodes N."/>
            <person name="Thang M."/>
            <person name="Chan C."/>
        </authorList>
    </citation>
    <scope>NUCLEOTIDE SEQUENCE</scope>
</reference>
<name>A0A813K0J7_POLGL</name>
<gene>
    <name evidence="1" type="ORF">PGLA2088_LOCUS27558</name>
</gene>
<comment type="caution">
    <text evidence="1">The sequence shown here is derived from an EMBL/GenBank/DDBJ whole genome shotgun (WGS) entry which is preliminary data.</text>
</comment>
<accession>A0A813K0J7</accession>
<dbReference type="Proteomes" id="UP000626109">
    <property type="component" value="Unassembled WGS sequence"/>
</dbReference>
<dbReference type="AlphaFoldDB" id="A0A813K0J7"/>